<dbReference type="InterPro" id="IPR059032">
    <property type="entry name" value="WHD_DDX60"/>
</dbReference>
<reference evidence="7" key="1">
    <citation type="submission" date="2023-03" db="EMBL/GenBank/DDBJ databases">
        <title>Emydomyces testavorans Genome Sequence.</title>
        <authorList>
            <person name="Hoyer L."/>
        </authorList>
    </citation>
    <scope>NUCLEOTIDE SEQUENCE</scope>
    <source>
        <strain evidence="7">16-2883</strain>
    </source>
</reference>
<feature type="compositionally biased region" description="Basic and acidic residues" evidence="5">
    <location>
        <begin position="1665"/>
        <end position="1680"/>
    </location>
</feature>
<dbReference type="InterPro" id="IPR001650">
    <property type="entry name" value="Helicase_C-like"/>
</dbReference>
<dbReference type="SUPFAM" id="SSF52540">
    <property type="entry name" value="P-loop containing nucleoside triphosphate hydrolases"/>
    <property type="match status" value="1"/>
</dbReference>
<dbReference type="SMART" id="SM00487">
    <property type="entry name" value="DEXDc"/>
    <property type="match status" value="1"/>
</dbReference>
<feature type="region of interest" description="Disordered" evidence="5">
    <location>
        <begin position="376"/>
        <end position="397"/>
    </location>
</feature>
<dbReference type="GO" id="GO:0003676">
    <property type="term" value="F:nucleic acid binding"/>
    <property type="evidence" value="ECO:0007669"/>
    <property type="project" value="InterPro"/>
</dbReference>
<feature type="compositionally biased region" description="Polar residues" evidence="5">
    <location>
        <begin position="1629"/>
        <end position="1643"/>
    </location>
</feature>
<feature type="region of interest" description="Disordered" evidence="5">
    <location>
        <begin position="1074"/>
        <end position="1103"/>
    </location>
</feature>
<dbReference type="Pfam" id="PF26076">
    <property type="entry name" value="WHD_DDX60"/>
    <property type="match status" value="1"/>
</dbReference>
<dbReference type="GO" id="GO:0003724">
    <property type="term" value="F:RNA helicase activity"/>
    <property type="evidence" value="ECO:0007669"/>
    <property type="project" value="UniProtKB-EC"/>
</dbReference>
<organism evidence="7 8">
    <name type="scientific">Emydomyces testavorans</name>
    <dbReference type="NCBI Taxonomy" id="2070801"/>
    <lineage>
        <taxon>Eukaryota</taxon>
        <taxon>Fungi</taxon>
        <taxon>Dikarya</taxon>
        <taxon>Ascomycota</taxon>
        <taxon>Pezizomycotina</taxon>
        <taxon>Eurotiomycetes</taxon>
        <taxon>Eurotiomycetidae</taxon>
        <taxon>Onygenales</taxon>
        <taxon>Nannizziopsiaceae</taxon>
        <taxon>Emydomyces</taxon>
    </lineage>
</organism>
<evidence type="ECO:0000313" key="7">
    <source>
        <dbReference type="EMBL" id="WEW57644.1"/>
    </source>
</evidence>
<dbReference type="InterPro" id="IPR027417">
    <property type="entry name" value="P-loop_NTPase"/>
</dbReference>
<dbReference type="GO" id="GO:0005737">
    <property type="term" value="C:cytoplasm"/>
    <property type="evidence" value="ECO:0007669"/>
    <property type="project" value="TreeGrafter"/>
</dbReference>
<dbReference type="GO" id="GO:0016787">
    <property type="term" value="F:hydrolase activity"/>
    <property type="evidence" value="ECO:0007669"/>
    <property type="project" value="UniProtKB-KW"/>
</dbReference>
<dbReference type="Proteomes" id="UP001219355">
    <property type="component" value="Chromosome 2"/>
</dbReference>
<dbReference type="EMBL" id="CP120628">
    <property type="protein sequence ID" value="WEW57644.1"/>
    <property type="molecule type" value="Genomic_DNA"/>
</dbReference>
<keyword evidence="8" id="KW-1185">Reference proteome</keyword>
<evidence type="ECO:0000256" key="2">
    <source>
        <dbReference type="ARBA" id="ARBA00022801"/>
    </source>
</evidence>
<keyword evidence="3 7" id="KW-0347">Helicase</keyword>
<accession>A0AAF0IKA0</accession>
<evidence type="ECO:0000256" key="3">
    <source>
        <dbReference type="ARBA" id="ARBA00022806"/>
    </source>
</evidence>
<gene>
    <name evidence="7" type="ORF">PRK78_003111</name>
</gene>
<dbReference type="InterPro" id="IPR052431">
    <property type="entry name" value="SKI2_subfamily_helicases"/>
</dbReference>
<feature type="compositionally biased region" description="Polar residues" evidence="5">
    <location>
        <begin position="379"/>
        <end position="397"/>
    </location>
</feature>
<feature type="domain" description="Helicase ATP-binding" evidence="6">
    <location>
        <begin position="639"/>
        <end position="815"/>
    </location>
</feature>
<keyword evidence="2 7" id="KW-0378">Hydrolase</keyword>
<keyword evidence="1" id="KW-0547">Nucleotide-binding</keyword>
<dbReference type="SMART" id="SM00490">
    <property type="entry name" value="HELICc"/>
    <property type="match status" value="1"/>
</dbReference>
<evidence type="ECO:0000313" key="8">
    <source>
        <dbReference type="Proteomes" id="UP001219355"/>
    </source>
</evidence>
<evidence type="ECO:0000256" key="5">
    <source>
        <dbReference type="SAM" id="MobiDB-lite"/>
    </source>
</evidence>
<dbReference type="GO" id="GO:0005524">
    <property type="term" value="F:ATP binding"/>
    <property type="evidence" value="ECO:0007669"/>
    <property type="project" value="UniProtKB-KW"/>
</dbReference>
<evidence type="ECO:0000259" key="6">
    <source>
        <dbReference type="PROSITE" id="PS51192"/>
    </source>
</evidence>
<evidence type="ECO:0000256" key="1">
    <source>
        <dbReference type="ARBA" id="ARBA00022741"/>
    </source>
</evidence>
<feature type="compositionally biased region" description="Basic and acidic residues" evidence="5">
    <location>
        <begin position="450"/>
        <end position="465"/>
    </location>
</feature>
<keyword evidence="4" id="KW-0067">ATP-binding</keyword>
<feature type="compositionally biased region" description="Acidic residues" evidence="5">
    <location>
        <begin position="1647"/>
        <end position="1664"/>
    </location>
</feature>
<dbReference type="Pfam" id="PF00270">
    <property type="entry name" value="DEAD"/>
    <property type="match status" value="1"/>
</dbReference>
<dbReference type="EC" id="3.6.4.13" evidence="7"/>
<dbReference type="PANTHER" id="PTHR44533:SF4">
    <property type="entry name" value="DEAD_H RNA HELICASE, PUTATIVE-RELATED"/>
    <property type="match status" value="1"/>
</dbReference>
<feature type="region of interest" description="Disordered" evidence="5">
    <location>
        <begin position="429"/>
        <end position="465"/>
    </location>
</feature>
<name>A0AAF0IKA0_9EURO</name>
<feature type="region of interest" description="Disordered" evidence="5">
    <location>
        <begin position="1599"/>
        <end position="1691"/>
    </location>
</feature>
<sequence>MKAIDSDYRDIVKGPATSDHYRSKYALARQVLILHLQRNLQKKYPDISVCQFQSISSPDFRHYLQTNNAYFVMCHNGALTKATKPLNACLAMIRRILSLGLDVAVINEIEWRDNKIITRVLRAGSSSLNSTEDHVGRGISSAKIPVFIQSLNNVAQIQKREPDLQLTIRDQIVLAVISELMIEKRDTLPQSFPRAMLLHLACLATLALTERRLPVFETSFNEEYNSSLDEFCKHAEVALCEAATQHLSEQWETFNLYDLIDGRILRFCIWLIERGQLSQFNADTLKRYNLLVECLGTMSKVSVEASCVPFTPVAGARVDSATVREGHAQKRYLLPFEHPIFDRHLACIHVAVKALENEDPPTRGIQDRTHWHNRRLLDSKNTSSKQSFTKWRNPTRRNQLQMRNMTKYAESLTNAKGNILSPEIIISQGTNRKAQSKSSNKKKQSSKVSEITKKNEQERLKKDETSCRGSWERTLNKLRSVEQSAKVQWCVDFLARLDEKKREHLEAEIRLYLLKLLISHRQTRDKTENTDLLRLDRDIWEQVRILRKSHERMTPACYRALRDICPKLGLPEFPEQLSFRSDYPLSFALDPIQQQSLGGSLGLREFQLLYCGPHMDRQTGSTPDSRVTFKPDAWQREVLDALDAEHSIFVVAPTSAGKTFISFYAMSKILRGGDDDVLVYVAPTKALVNQIAAEIHARFTKTYSKPEQTVWAIHTRDIRVNNPMNCQILVTVPHVLQIVGCPPKMLLAPTNATTWAPRVKCIIFDEIHSIGQTDDGLVWEQLLLLAPCRIIGLSATVGNPDEFTQWLSLTQKNLGIPLRLITHNQRYSDLRKFIHSPPNSFSFRGLCRPRREKAMLAHENISGLQYIHPIATLLNRQREMPDDLTLEPRDCYFLWKAMVKHASDRFPVPAELHPHRALPSFIQRSDVFQWEAKLKRIFSNWMADDESPFELVRIELGQGVSSSSATNNLNKESDGYANTAEAIEHGTRQTNMETMCKKKLCTSVFPLLVSLHEQNLLPALLFNFERTTCERIAITALQQLQKAEDEYRGGPTWKQKIGDYEQYCAAASKRARAAESSKKADKRKGKSTEENDPDVAPPESHPFDTFYPERPIEQFSFANPYKLPWKELLEEIKEMKIHHVNPLLLEALKRGIGVHHAGLNRRYRHWYVHHIQYMSLSHHPGFSVERLFRGGFLRVVVATGTLALGINMPCSTVIFCGDSVYLTALGFRQAAGRAGRRGFDLLGNVIFHGIPRHKVLQLISSRLPDLQGHFPITTSLVLRLFILLHNSKESAYAIRAIDALLTRPLLFAGGAESREKVLHHLRFSIEYLRRQHLLGRHGEPIELACAIAHLYYTERSAFAFHALLRGGYFQQLCEKYRGNEATKLRTLMIVLAHLFGRKSLGHRYEEILKQKEQMKSPSAVLLPDLPEEAMSMLRRHNQEILETYTAYVDTFVNQHLPEAESELPLTGMPAGGKGNPQLSRLLGALEPSRCRSAFVGLSGHDDQFESISDLCHTVRSGVFLENSAVPYLDIYPDEGMAPLNAYLYDFFCHGSQEPLEVANRISRSDSWFLLNDFSLILATIIVALENYLDPDMDELSGLLDTGGEGDLMSLDDENDAEESENEAGVVKPMSTSTLANTSKNQKSAIKDEDDDNESIPEAWDDGDSEPDRNNNDNPVHRDTRATSNKQTKQNSPISLEVLQLFRALKAEFDEKFHAIFA</sequence>
<feature type="compositionally biased region" description="Polar residues" evidence="5">
    <location>
        <begin position="1681"/>
        <end position="1691"/>
    </location>
</feature>
<dbReference type="FunFam" id="3.40.50.300:FF:001039">
    <property type="entry name" value="ATP-dependent RNA helicase DDX60"/>
    <property type="match status" value="1"/>
</dbReference>
<dbReference type="PANTHER" id="PTHR44533">
    <property type="entry name" value="DEAD/H RNA HELICASE, PUTATIVE-RELATED"/>
    <property type="match status" value="1"/>
</dbReference>
<dbReference type="InterPro" id="IPR014001">
    <property type="entry name" value="Helicase_ATP-bd"/>
</dbReference>
<dbReference type="InterPro" id="IPR011545">
    <property type="entry name" value="DEAD/DEAH_box_helicase_dom"/>
</dbReference>
<dbReference type="Gene3D" id="3.40.50.300">
    <property type="entry name" value="P-loop containing nucleotide triphosphate hydrolases"/>
    <property type="match status" value="2"/>
</dbReference>
<dbReference type="PROSITE" id="PS51192">
    <property type="entry name" value="HELICASE_ATP_BIND_1"/>
    <property type="match status" value="1"/>
</dbReference>
<protein>
    <submittedName>
        <fullName evidence="7">DEAD-box helicase superfamily protein</fullName>
        <ecNumber evidence="7">3.6.4.13</ecNumber>
    </submittedName>
</protein>
<evidence type="ECO:0000256" key="4">
    <source>
        <dbReference type="ARBA" id="ARBA00022840"/>
    </source>
</evidence>
<feature type="compositionally biased region" description="Acidic residues" evidence="5">
    <location>
        <begin position="1609"/>
        <end position="1621"/>
    </location>
</feature>
<proteinExistence type="predicted"/>